<dbReference type="PANTHER" id="PTHR40277">
    <property type="entry name" value="BLL5419 PROTEIN"/>
    <property type="match status" value="1"/>
</dbReference>
<name>A0A4R6RXT9_LABRH</name>
<evidence type="ECO:0000256" key="6">
    <source>
        <dbReference type="SAM" id="Phobius"/>
    </source>
</evidence>
<sequence length="296" mass="29587">MVAIAAPAPAPPAVRIPAGARIWPWVRVLGGAAILGIAAWKLGTGSIVDGLRAVNVLSVAAALLIGFGTTVLCALRWRIVAERLGTRFPLRPAVGHYYRAQLLNNVLPAGVLGDVHRAVTHGVPAVVVERSAGQLVVVVAAMGAIATGPALGGLTGCLLIGVGVMAAALVVGWLLLRKERRSALGGVLPPVLGLSAAALAGHLTLFVIAAHATGVTASVGQLAPLLIIALLAMGLPLNVAGWGPREGATAVLFGAAGLGSGAGLSTSVAYGVLSLIASLPGLLVLRRKTRSSRAGS</sequence>
<keyword evidence="2" id="KW-1003">Cell membrane</keyword>
<dbReference type="InterPro" id="IPR022791">
    <property type="entry name" value="L-PG_synthase/AglD"/>
</dbReference>
<dbReference type="Pfam" id="PF03706">
    <property type="entry name" value="LPG_synthase_TM"/>
    <property type="match status" value="1"/>
</dbReference>
<keyword evidence="4 6" id="KW-1133">Transmembrane helix</keyword>
<dbReference type="EMBL" id="SNXZ01000009">
    <property type="protein sequence ID" value="TDP91016.1"/>
    <property type="molecule type" value="Genomic_DNA"/>
</dbReference>
<feature type="transmembrane region" description="Helical" evidence="6">
    <location>
        <begin position="262"/>
        <end position="285"/>
    </location>
</feature>
<evidence type="ECO:0000313" key="8">
    <source>
        <dbReference type="Proteomes" id="UP000295444"/>
    </source>
</evidence>
<evidence type="ECO:0000256" key="5">
    <source>
        <dbReference type="ARBA" id="ARBA00023136"/>
    </source>
</evidence>
<evidence type="ECO:0000256" key="3">
    <source>
        <dbReference type="ARBA" id="ARBA00022692"/>
    </source>
</evidence>
<feature type="transmembrane region" description="Helical" evidence="6">
    <location>
        <begin position="222"/>
        <end position="242"/>
    </location>
</feature>
<evidence type="ECO:0000256" key="1">
    <source>
        <dbReference type="ARBA" id="ARBA00004651"/>
    </source>
</evidence>
<evidence type="ECO:0000256" key="4">
    <source>
        <dbReference type="ARBA" id="ARBA00022989"/>
    </source>
</evidence>
<feature type="transmembrane region" description="Helical" evidence="6">
    <location>
        <begin position="54"/>
        <end position="77"/>
    </location>
</feature>
<dbReference type="RefSeq" id="WP_133853823.1">
    <property type="nucleotide sequence ID" value="NZ_SNXZ01000009.1"/>
</dbReference>
<reference evidence="7 8" key="1">
    <citation type="submission" date="2019-03" db="EMBL/GenBank/DDBJ databases">
        <title>Genomic Encyclopedia of Type Strains, Phase IV (KMG-IV): sequencing the most valuable type-strain genomes for metagenomic binning, comparative biology and taxonomic classification.</title>
        <authorList>
            <person name="Goeker M."/>
        </authorList>
    </citation>
    <scope>NUCLEOTIDE SEQUENCE [LARGE SCALE GENOMIC DNA]</scope>
    <source>
        <strain evidence="7 8">DSM 45361</strain>
    </source>
</reference>
<feature type="transmembrane region" description="Helical" evidence="6">
    <location>
        <begin position="158"/>
        <end position="176"/>
    </location>
</feature>
<dbReference type="OrthoDB" id="4803763at2"/>
<gene>
    <name evidence="7" type="ORF">EV186_1098</name>
</gene>
<comment type="caution">
    <text evidence="7">The sequence shown here is derived from an EMBL/GenBank/DDBJ whole genome shotgun (WGS) entry which is preliminary data.</text>
</comment>
<accession>A0A4R6RXT9</accession>
<dbReference type="GO" id="GO:0005886">
    <property type="term" value="C:plasma membrane"/>
    <property type="evidence" value="ECO:0007669"/>
    <property type="project" value="UniProtKB-SubCell"/>
</dbReference>
<comment type="subcellular location">
    <subcellularLocation>
        <location evidence="1">Cell membrane</location>
        <topology evidence="1">Multi-pass membrane protein</topology>
    </subcellularLocation>
</comment>
<keyword evidence="3 6" id="KW-0812">Transmembrane</keyword>
<dbReference type="Proteomes" id="UP000295444">
    <property type="component" value="Unassembled WGS sequence"/>
</dbReference>
<dbReference type="AlphaFoldDB" id="A0A4R6RXT9"/>
<organism evidence="7 8">
    <name type="scientific">Labedaea rhizosphaerae</name>
    <dbReference type="NCBI Taxonomy" id="598644"/>
    <lineage>
        <taxon>Bacteria</taxon>
        <taxon>Bacillati</taxon>
        <taxon>Actinomycetota</taxon>
        <taxon>Actinomycetes</taxon>
        <taxon>Pseudonocardiales</taxon>
        <taxon>Pseudonocardiaceae</taxon>
        <taxon>Labedaea</taxon>
    </lineage>
</organism>
<evidence type="ECO:0000313" key="7">
    <source>
        <dbReference type="EMBL" id="TDP91016.1"/>
    </source>
</evidence>
<feature type="transmembrane region" description="Helical" evidence="6">
    <location>
        <begin position="188"/>
        <end position="210"/>
    </location>
</feature>
<keyword evidence="8" id="KW-1185">Reference proteome</keyword>
<feature type="transmembrane region" description="Helical" evidence="6">
    <location>
        <begin position="22"/>
        <end position="42"/>
    </location>
</feature>
<protein>
    <submittedName>
        <fullName evidence="7">Lysylphosphatidylglycerol synthase-like protein</fullName>
    </submittedName>
</protein>
<dbReference type="PANTHER" id="PTHR40277:SF1">
    <property type="entry name" value="BLL5419 PROTEIN"/>
    <property type="match status" value="1"/>
</dbReference>
<proteinExistence type="predicted"/>
<evidence type="ECO:0000256" key="2">
    <source>
        <dbReference type="ARBA" id="ARBA00022475"/>
    </source>
</evidence>
<keyword evidence="5 6" id="KW-0472">Membrane</keyword>